<dbReference type="GO" id="GO:0070403">
    <property type="term" value="F:NAD+ binding"/>
    <property type="evidence" value="ECO:0007669"/>
    <property type="project" value="InterPro"/>
</dbReference>
<evidence type="ECO:0000313" key="6">
    <source>
        <dbReference type="EMBL" id="KIG13778.1"/>
    </source>
</evidence>
<dbReference type="InterPro" id="IPR003000">
    <property type="entry name" value="Sirtuin"/>
</dbReference>
<dbReference type="InterPro" id="IPR026590">
    <property type="entry name" value="Ssirtuin_cat_dom"/>
</dbReference>
<evidence type="ECO:0000256" key="4">
    <source>
        <dbReference type="PROSITE-ProRule" id="PRU00236"/>
    </source>
</evidence>
<dbReference type="Gene3D" id="3.30.1600.10">
    <property type="entry name" value="SIR2/SIRT2 'Small Domain"/>
    <property type="match status" value="1"/>
</dbReference>
<dbReference type="PANTHER" id="PTHR11085:SF4">
    <property type="entry name" value="NAD-DEPENDENT PROTEIN DEACYLASE"/>
    <property type="match status" value="1"/>
</dbReference>
<comment type="caution">
    <text evidence="6">The sequence shown here is derived from an EMBL/GenBank/DDBJ whole genome shotgun (WGS) entry which is preliminary data.</text>
</comment>
<organism evidence="6 7">
    <name type="scientific">Enhygromyxa salina</name>
    <dbReference type="NCBI Taxonomy" id="215803"/>
    <lineage>
        <taxon>Bacteria</taxon>
        <taxon>Pseudomonadati</taxon>
        <taxon>Myxococcota</taxon>
        <taxon>Polyangia</taxon>
        <taxon>Nannocystales</taxon>
        <taxon>Nannocystaceae</taxon>
        <taxon>Enhygromyxa</taxon>
    </lineage>
</organism>
<proteinExistence type="predicted"/>
<dbReference type="InterPro" id="IPR026591">
    <property type="entry name" value="Sirtuin_cat_small_dom_sf"/>
</dbReference>
<protein>
    <recommendedName>
        <fullName evidence="1">protein acetyllysine N-acetyltransferase</fullName>
        <ecNumber evidence="1">2.3.1.286</ecNumber>
    </recommendedName>
</protein>
<dbReference type="InterPro" id="IPR029035">
    <property type="entry name" value="DHS-like_NAD/FAD-binding_dom"/>
</dbReference>
<name>A0A0C1ZRT3_9BACT</name>
<gene>
    <name evidence="6" type="ORF">DB30_07624</name>
</gene>
<dbReference type="Proteomes" id="UP000031599">
    <property type="component" value="Unassembled WGS sequence"/>
</dbReference>
<keyword evidence="3" id="KW-0520">NAD</keyword>
<evidence type="ECO:0000256" key="1">
    <source>
        <dbReference type="ARBA" id="ARBA00012928"/>
    </source>
</evidence>
<dbReference type="Gene3D" id="3.40.50.1220">
    <property type="entry name" value="TPP-binding domain"/>
    <property type="match status" value="1"/>
</dbReference>
<evidence type="ECO:0000313" key="7">
    <source>
        <dbReference type="Proteomes" id="UP000031599"/>
    </source>
</evidence>
<sequence length="284" mass="31063">MAAAPKIPTNDSERAAELDALLSRIRPERVVVVTGAGISAESGIPTFRGPEGYWTVGSQEYHPEDMATQVAFSNMPREVWRWYLYRKAVCNQAAPNVAHLALAKLEQALGDRFMLVTQNVDGLHLRAGSTHARTIQVHGSTDLMRAIEGDDTPIPIPASMPILGRNDPISDEAWELLTTPDGRRTRPHILWFDECYNERLYRAESALTAAKSCDLLVVVGTSGAAAIPYHVAAVALRRGVGIIDINPEPNPFSEHALDQAKRGSGLWLQGTGSQWVPELVARLT</sequence>
<feature type="domain" description="Deacetylase sirtuin-type" evidence="5">
    <location>
        <begin position="8"/>
        <end position="284"/>
    </location>
</feature>
<dbReference type="Pfam" id="PF02146">
    <property type="entry name" value="SIR2"/>
    <property type="match status" value="1"/>
</dbReference>
<reference evidence="6 7" key="1">
    <citation type="submission" date="2014-12" db="EMBL/GenBank/DDBJ databases">
        <title>Genome assembly of Enhygromyxa salina DSM 15201.</title>
        <authorList>
            <person name="Sharma G."/>
            <person name="Subramanian S."/>
        </authorList>
    </citation>
    <scope>NUCLEOTIDE SEQUENCE [LARGE SCALE GENOMIC DNA]</scope>
    <source>
        <strain evidence="6 7">DSM 15201</strain>
    </source>
</reference>
<evidence type="ECO:0000256" key="2">
    <source>
        <dbReference type="ARBA" id="ARBA00022679"/>
    </source>
</evidence>
<dbReference type="EC" id="2.3.1.286" evidence="1"/>
<dbReference type="PANTHER" id="PTHR11085">
    <property type="entry name" value="NAD-DEPENDENT PROTEIN DEACYLASE SIRTUIN-5, MITOCHONDRIAL-RELATED"/>
    <property type="match status" value="1"/>
</dbReference>
<dbReference type="InterPro" id="IPR050134">
    <property type="entry name" value="NAD-dep_sirtuin_deacylases"/>
</dbReference>
<dbReference type="RefSeq" id="WP_146661128.1">
    <property type="nucleotide sequence ID" value="NZ_JMCC02000089.1"/>
</dbReference>
<dbReference type="GO" id="GO:0017136">
    <property type="term" value="F:histone deacetylase activity, NAD-dependent"/>
    <property type="evidence" value="ECO:0007669"/>
    <property type="project" value="TreeGrafter"/>
</dbReference>
<dbReference type="AlphaFoldDB" id="A0A0C1ZRT3"/>
<dbReference type="EMBL" id="JMCC02000089">
    <property type="protein sequence ID" value="KIG13778.1"/>
    <property type="molecule type" value="Genomic_DNA"/>
</dbReference>
<accession>A0A0C1ZRT3</accession>
<evidence type="ECO:0000259" key="5">
    <source>
        <dbReference type="PROSITE" id="PS50305"/>
    </source>
</evidence>
<evidence type="ECO:0000256" key="3">
    <source>
        <dbReference type="ARBA" id="ARBA00023027"/>
    </source>
</evidence>
<keyword evidence="2" id="KW-0808">Transferase</keyword>
<dbReference type="SUPFAM" id="SSF52467">
    <property type="entry name" value="DHS-like NAD/FAD-binding domain"/>
    <property type="match status" value="1"/>
</dbReference>
<dbReference type="PROSITE" id="PS50305">
    <property type="entry name" value="SIRTUIN"/>
    <property type="match status" value="1"/>
</dbReference>
<comment type="caution">
    <text evidence="4">Lacks conserved residue(s) required for the propagation of feature annotation.</text>
</comment>